<name>A0A1V4EWG9_9BACL</name>
<dbReference type="Gene3D" id="1.10.287.470">
    <property type="entry name" value="Helix hairpin bin"/>
    <property type="match status" value="2"/>
</dbReference>
<dbReference type="Gene3D" id="2.40.420.20">
    <property type="match status" value="1"/>
</dbReference>
<dbReference type="RefSeq" id="WP_079289867.1">
    <property type="nucleotide sequence ID" value="NZ_MWPS01000005.1"/>
</dbReference>
<dbReference type="NCBIfam" id="TIGR01730">
    <property type="entry name" value="RND_mfp"/>
    <property type="match status" value="1"/>
</dbReference>
<dbReference type="Proteomes" id="UP000190229">
    <property type="component" value="Unassembled WGS sequence"/>
</dbReference>
<organism evidence="5 6">
    <name type="scientific">Ferroacidibacillus organovorans</name>
    <dbReference type="NCBI Taxonomy" id="1765683"/>
    <lineage>
        <taxon>Bacteria</taxon>
        <taxon>Bacillati</taxon>
        <taxon>Bacillota</taxon>
        <taxon>Bacilli</taxon>
        <taxon>Bacillales</taxon>
        <taxon>Alicyclobacillaceae</taxon>
        <taxon>Ferroacidibacillus</taxon>
    </lineage>
</organism>
<dbReference type="GO" id="GO:1990281">
    <property type="term" value="C:efflux pump complex"/>
    <property type="evidence" value="ECO:0007669"/>
    <property type="project" value="TreeGrafter"/>
</dbReference>
<feature type="compositionally biased region" description="Low complexity" evidence="3">
    <location>
        <begin position="864"/>
        <end position="884"/>
    </location>
</feature>
<keyword evidence="6" id="KW-1185">Reference proteome</keyword>
<evidence type="ECO:0000313" key="5">
    <source>
        <dbReference type="EMBL" id="OPG17285.1"/>
    </source>
</evidence>
<evidence type="ECO:0000256" key="1">
    <source>
        <dbReference type="ARBA" id="ARBA00009477"/>
    </source>
</evidence>
<dbReference type="InterPro" id="IPR058637">
    <property type="entry name" value="YknX-like_C"/>
</dbReference>
<feature type="domain" description="YknX-like C-terminal permuted SH3-like" evidence="4">
    <location>
        <begin position="724"/>
        <end position="790"/>
    </location>
</feature>
<dbReference type="SUPFAM" id="SSF111369">
    <property type="entry name" value="HlyD-like secretion proteins"/>
    <property type="match status" value="1"/>
</dbReference>
<feature type="coiled-coil region" evidence="2">
    <location>
        <begin position="516"/>
        <end position="543"/>
    </location>
</feature>
<protein>
    <recommendedName>
        <fullName evidence="4">YknX-like C-terminal permuted SH3-like domain-containing protein</fullName>
    </recommendedName>
</protein>
<feature type="compositionally biased region" description="Polar residues" evidence="3">
    <location>
        <begin position="804"/>
        <end position="813"/>
    </location>
</feature>
<gene>
    <name evidence="5" type="ORF">B2M26_02870</name>
</gene>
<evidence type="ECO:0000256" key="2">
    <source>
        <dbReference type="SAM" id="Coils"/>
    </source>
</evidence>
<evidence type="ECO:0000256" key="3">
    <source>
        <dbReference type="SAM" id="MobiDB-lite"/>
    </source>
</evidence>
<keyword evidence="2" id="KW-0175">Coiled coil</keyword>
<dbReference type="InterPro" id="IPR006143">
    <property type="entry name" value="RND_pump_MFP"/>
</dbReference>
<dbReference type="GO" id="GO:0015562">
    <property type="term" value="F:efflux transmembrane transporter activity"/>
    <property type="evidence" value="ECO:0007669"/>
    <property type="project" value="TreeGrafter"/>
</dbReference>
<feature type="region of interest" description="Disordered" evidence="3">
    <location>
        <begin position="801"/>
        <end position="884"/>
    </location>
</feature>
<evidence type="ECO:0000313" key="6">
    <source>
        <dbReference type="Proteomes" id="UP000190229"/>
    </source>
</evidence>
<dbReference type="PANTHER" id="PTHR30469:SF15">
    <property type="entry name" value="HLYD FAMILY OF SECRETION PROTEINS"/>
    <property type="match status" value="1"/>
</dbReference>
<comment type="caution">
    <text evidence="5">The sequence shown here is derived from an EMBL/GenBank/DDBJ whole genome shotgun (WGS) entry which is preliminary data.</text>
</comment>
<sequence>MKLPIAVLSPKWIKTGALLGVSGAIVTVYAAGGFPKSSKVMAQQVATPKSIYVQTATAKLGTIAQTLALTGSVVSPQSISLSPRGAGNVQSISVHVGQTVRANQVLAQLANGTAQAQLLVAQGGLASALGKMAQARQSINPYTLALASANVQVAGDKLQTLMAGAAPAKITQARAAVSANAQSVTQLNQQYAWMKSSKGSQALALADAEHALSALKSGQSPLALAVTNAEQALQDLTNGSAPQNVAVTVQQANATASTAALQTAEGNLQRTQSNTSPQGVAVASDQTTLQTDQQNLVNLQGQLQQAEAGNGLSATVQQSVVSAQNTLDAIKSASSPDGIKVTQDQQALAASEATLTSLQAQTPVTTTLQTQIASAETAVTNAQDALSSDQAAWNAAIAAAQNQLNQASAAAQTANQNAVTALQNQISAAQEAVVSAQGKLAADQANWTNAISGAADQVNAASAAISQQNLANQGKLSILQADQSQAMQIAARALATAKAQYAQALRTDEQAVQMASANEQTALQRMQATLQKAQATLLSSRDNLAALQAPPQPSVLAAAKTAIAAAKLKVEELLHPKNQGTLQALQGAVTAAQGRLQIAQQALSNTVIAAPFPGVITAITAQPGNAVTAAKPIIAMIGTTLELQAQLSQQDINQVHPGERVLFTLPFAPSQNEQGVVASISPVVNPQTLSLTVTIAPARPIVGMASGETASIQVVTKSDPHAVLVPTAAINSQTGAPQVYLVKNGRALLRPVTLGATQGAWTEVLAGVTAGDQVVTLGQTFLAPGDHVTVSNVIARASGAVTAKPSTSTSANPSHAAALHKGKHHKGKHHKGKHHKGKHHKGKHHKGKHHKGKHHKGKHHKKPASTSTGTATSSTTAKSGGSKP</sequence>
<reference evidence="5 6" key="1">
    <citation type="submission" date="2017-02" db="EMBL/GenBank/DDBJ databases">
        <title>Draft genome of Acidibacillus ferrooxidans Huett2.</title>
        <authorList>
            <person name="Schopf S."/>
        </authorList>
    </citation>
    <scope>NUCLEOTIDE SEQUENCE [LARGE SCALE GENOMIC DNA]</scope>
    <source>
        <strain evidence="5 6">Huett2</strain>
    </source>
</reference>
<dbReference type="Gene3D" id="2.40.30.170">
    <property type="match status" value="1"/>
</dbReference>
<dbReference type="Gene3D" id="2.40.50.100">
    <property type="match status" value="2"/>
</dbReference>
<comment type="similarity">
    <text evidence="1">Belongs to the membrane fusion protein (MFP) (TC 8.A.1) family.</text>
</comment>
<dbReference type="Pfam" id="PF25989">
    <property type="entry name" value="YknX_C"/>
    <property type="match status" value="1"/>
</dbReference>
<dbReference type="AlphaFoldDB" id="A0A1V4EWG9"/>
<accession>A0A1V4EWG9</accession>
<evidence type="ECO:0000259" key="4">
    <source>
        <dbReference type="Pfam" id="PF25989"/>
    </source>
</evidence>
<dbReference type="EMBL" id="MWPS01000005">
    <property type="protein sequence ID" value="OPG17285.1"/>
    <property type="molecule type" value="Genomic_DNA"/>
</dbReference>
<proteinExistence type="inferred from homology"/>
<feature type="compositionally biased region" description="Basic residues" evidence="3">
    <location>
        <begin position="818"/>
        <end position="863"/>
    </location>
</feature>
<feature type="coiled-coil region" evidence="2">
    <location>
        <begin position="397"/>
        <end position="439"/>
    </location>
</feature>
<dbReference type="PANTHER" id="PTHR30469">
    <property type="entry name" value="MULTIDRUG RESISTANCE PROTEIN MDTA"/>
    <property type="match status" value="1"/>
</dbReference>